<sequence>MDRLAQARSILQEAETRTGLRMADDAWPVPPTLRPLLPGGLPRGSAVHVAGSRMILWSLAAAIMGENRWCVVIGMRDVGWYAAGQAGVGLDRVLYLPTGATSAVLAAAIDGADVVVLGSGGALGAGDRRALAGRLRNRGTTLLTTVAWPGAISIAAEVVQASGCEDGAGYVTQRIIQVRTQGRRVMVAAGEKLEPYRHLAVVS</sequence>
<comment type="caution">
    <text evidence="1">The sequence shown here is derived from an EMBL/GenBank/DDBJ whole genome shotgun (WGS) entry which is preliminary data.</text>
</comment>
<evidence type="ECO:0000313" key="2">
    <source>
        <dbReference type="Proteomes" id="UP000185628"/>
    </source>
</evidence>
<accession>A0A1Q5Q4R9</accession>
<proteinExistence type="predicted"/>
<organism evidence="1 2">
    <name type="scientific">Bowdeniella nasicola</name>
    <dbReference type="NCBI Taxonomy" id="208480"/>
    <lineage>
        <taxon>Bacteria</taxon>
        <taxon>Bacillati</taxon>
        <taxon>Actinomycetota</taxon>
        <taxon>Actinomycetes</taxon>
        <taxon>Actinomycetales</taxon>
        <taxon>Actinomycetaceae</taxon>
        <taxon>Bowdeniella</taxon>
    </lineage>
</organism>
<dbReference type="EMBL" id="MQVR01000007">
    <property type="protein sequence ID" value="OKL54781.1"/>
    <property type="molecule type" value="Genomic_DNA"/>
</dbReference>
<dbReference type="AlphaFoldDB" id="A0A1Q5Q4R9"/>
<evidence type="ECO:0000313" key="1">
    <source>
        <dbReference type="EMBL" id="OKL54781.1"/>
    </source>
</evidence>
<dbReference type="Proteomes" id="UP000185628">
    <property type="component" value="Unassembled WGS sequence"/>
</dbReference>
<gene>
    <name evidence="1" type="ORF">BSZ39_02030</name>
</gene>
<protein>
    <submittedName>
        <fullName evidence="1">Uncharacterized protein</fullName>
    </submittedName>
</protein>
<keyword evidence="2" id="KW-1185">Reference proteome</keyword>
<reference evidence="2" key="1">
    <citation type="submission" date="2016-12" db="EMBL/GenBank/DDBJ databases">
        <authorList>
            <person name="Meng X."/>
        </authorList>
    </citation>
    <scope>NUCLEOTIDE SEQUENCE [LARGE SCALE GENOMIC DNA]</scope>
    <source>
        <strain evidence="2">DSM 19116</strain>
    </source>
</reference>
<name>A0A1Q5Q4R9_9ACTO</name>